<dbReference type="GeneID" id="59350542"/>
<protein>
    <submittedName>
        <fullName evidence="2">Uncharacterized protein</fullName>
    </submittedName>
</protein>
<dbReference type="RefSeq" id="XP_037215858.1">
    <property type="nucleotide sequence ID" value="XM_037368026.1"/>
</dbReference>
<proteinExistence type="predicted"/>
<comment type="caution">
    <text evidence="2">The sequence shown here is derived from an EMBL/GenBank/DDBJ whole genome shotgun (WGS) entry which is preliminary data.</text>
</comment>
<reference evidence="2" key="1">
    <citation type="submission" date="2020-05" db="EMBL/GenBank/DDBJ databases">
        <title>Mycena genomes resolve the evolution of fungal bioluminescence.</title>
        <authorList>
            <person name="Tsai I.J."/>
        </authorList>
    </citation>
    <scope>NUCLEOTIDE SEQUENCE</scope>
    <source>
        <strain evidence="2">171206Taipei</strain>
    </source>
</reference>
<evidence type="ECO:0000256" key="1">
    <source>
        <dbReference type="SAM" id="MobiDB-lite"/>
    </source>
</evidence>
<dbReference type="OrthoDB" id="3270336at2759"/>
<name>A0A8H6S9C1_9AGAR</name>
<gene>
    <name evidence="2" type="ORF">MIND_01149500</name>
</gene>
<organism evidence="2 3">
    <name type="scientific">Mycena indigotica</name>
    <dbReference type="NCBI Taxonomy" id="2126181"/>
    <lineage>
        <taxon>Eukaryota</taxon>
        <taxon>Fungi</taxon>
        <taxon>Dikarya</taxon>
        <taxon>Basidiomycota</taxon>
        <taxon>Agaricomycotina</taxon>
        <taxon>Agaricomycetes</taxon>
        <taxon>Agaricomycetidae</taxon>
        <taxon>Agaricales</taxon>
        <taxon>Marasmiineae</taxon>
        <taxon>Mycenaceae</taxon>
        <taxon>Mycena</taxon>
    </lineage>
</organism>
<feature type="region of interest" description="Disordered" evidence="1">
    <location>
        <begin position="1"/>
        <end position="48"/>
    </location>
</feature>
<dbReference type="AlphaFoldDB" id="A0A8H6S9C1"/>
<dbReference type="EMBL" id="JACAZF010000010">
    <property type="protein sequence ID" value="KAF7293695.1"/>
    <property type="molecule type" value="Genomic_DNA"/>
</dbReference>
<sequence>MRKSSYDRHGSGSTPQTSYVEGSRTPQAGPSRSRRAPQPSKPQPRPLTMEEYGEVMNPELPSHSWILVPRSQLGPQEIPPHSEFYHGLVRNLPAVYTVLNGNREFMTKIPRDLKAPSSPETLDGELHQTAWVDLEMPHLLFLPRTNVFTGPLLQSLKMTTRTVPIERRTTHVFSVASQSMVSTRHWVMAAKPLKRWLRIEAFLQKCLFWLESRVRAAAPHDYRGARHRAPVFFGYSHRYESEHNLVTAVLNSRDAFFPLLATISLRILTLDAVALKSSSAANPWRNDLFTATGIKQQIWDELENIVTQIVSAPVGGIIDFSNSAAINKGALIVHFEPSDADVERLRKELSGRDAYIEWLLVRSNIRRWGVLPNHDCVVDDLSHHLPAAPKPPAVERGSGQNRGENWDAFFARRRIDNALKEELELHSQREARLRRENLAAKGGGIGKRGARVFVWSDEGGGFWVRELRNYSYAVEIWNTFSPEQRIYDGFSNEWDLCGAIKSAGDLSSFNYFDDDDDDDDANDKNSGLYSDVVHLVEETRAVVVKETTSLTVATQNLLQDSVAVEEDVQTFFEQEIQVGNTDEDDPSRVSQLDEIQSTLELRFGHQSIDEPFDKVLDERDCRRALGNGKSTKPLTASAKALLLTLVDAKKLDDIPEHLIDICRADSRATLWEDRGVDIKEEGLICGVYPVQLDRLDRTKPT</sequence>
<keyword evidence="3" id="KW-1185">Reference proteome</keyword>
<evidence type="ECO:0000313" key="2">
    <source>
        <dbReference type="EMBL" id="KAF7293695.1"/>
    </source>
</evidence>
<accession>A0A8H6S9C1</accession>
<dbReference type="Proteomes" id="UP000636479">
    <property type="component" value="Unassembled WGS sequence"/>
</dbReference>
<feature type="compositionally biased region" description="Polar residues" evidence="1">
    <location>
        <begin position="11"/>
        <end position="30"/>
    </location>
</feature>
<feature type="compositionally biased region" description="Basic and acidic residues" evidence="1">
    <location>
        <begin position="1"/>
        <end position="10"/>
    </location>
</feature>
<evidence type="ECO:0000313" key="3">
    <source>
        <dbReference type="Proteomes" id="UP000636479"/>
    </source>
</evidence>